<name>A0A0A9H0Q6_ARUDO</name>
<proteinExistence type="predicted"/>
<reference evidence="1" key="1">
    <citation type="submission" date="2014-09" db="EMBL/GenBank/DDBJ databases">
        <authorList>
            <person name="Magalhaes I.L.F."/>
            <person name="Oliveira U."/>
            <person name="Santos F.R."/>
            <person name="Vidigal T.H.D.A."/>
            <person name="Brescovit A.D."/>
            <person name="Santos A.J."/>
        </authorList>
    </citation>
    <scope>NUCLEOTIDE SEQUENCE</scope>
    <source>
        <tissue evidence="1">Shoot tissue taken approximately 20 cm above the soil surface</tissue>
    </source>
</reference>
<reference evidence="1" key="2">
    <citation type="journal article" date="2015" name="Data Brief">
        <title>Shoot transcriptome of the giant reed, Arundo donax.</title>
        <authorList>
            <person name="Barrero R.A."/>
            <person name="Guerrero F.D."/>
            <person name="Moolhuijzen P."/>
            <person name="Goolsby J.A."/>
            <person name="Tidwell J."/>
            <person name="Bellgard S.E."/>
            <person name="Bellgard M.I."/>
        </authorList>
    </citation>
    <scope>NUCLEOTIDE SEQUENCE</scope>
    <source>
        <tissue evidence="1">Shoot tissue taken approximately 20 cm above the soil surface</tissue>
    </source>
</reference>
<protein>
    <submittedName>
        <fullName evidence="1">Uncharacterized protein</fullName>
    </submittedName>
</protein>
<sequence length="54" mass="6462">MYFSYYPIKLYSGRNLGYLVPIAHLPSLNLIKYTNLCDVKGLITVIYDWYFLFF</sequence>
<dbReference type="AlphaFoldDB" id="A0A0A9H0Q6"/>
<organism evidence="1">
    <name type="scientific">Arundo donax</name>
    <name type="common">Giant reed</name>
    <name type="synonym">Donax arundinaceus</name>
    <dbReference type="NCBI Taxonomy" id="35708"/>
    <lineage>
        <taxon>Eukaryota</taxon>
        <taxon>Viridiplantae</taxon>
        <taxon>Streptophyta</taxon>
        <taxon>Embryophyta</taxon>
        <taxon>Tracheophyta</taxon>
        <taxon>Spermatophyta</taxon>
        <taxon>Magnoliopsida</taxon>
        <taxon>Liliopsida</taxon>
        <taxon>Poales</taxon>
        <taxon>Poaceae</taxon>
        <taxon>PACMAD clade</taxon>
        <taxon>Arundinoideae</taxon>
        <taxon>Arundineae</taxon>
        <taxon>Arundo</taxon>
    </lineage>
</organism>
<evidence type="ECO:0000313" key="1">
    <source>
        <dbReference type="EMBL" id="JAE26443.1"/>
    </source>
</evidence>
<accession>A0A0A9H0Q6</accession>
<dbReference type="EMBL" id="GBRH01171453">
    <property type="protein sequence ID" value="JAE26443.1"/>
    <property type="molecule type" value="Transcribed_RNA"/>
</dbReference>